<accession>A0A1N7SFT8</accession>
<evidence type="ECO:0000313" key="1">
    <source>
        <dbReference type="EMBL" id="SIT46247.1"/>
    </source>
</evidence>
<organism evidence="1 2">
    <name type="scientific">Paraburkholderia piptadeniae</name>
    <dbReference type="NCBI Taxonomy" id="1701573"/>
    <lineage>
        <taxon>Bacteria</taxon>
        <taxon>Pseudomonadati</taxon>
        <taxon>Pseudomonadota</taxon>
        <taxon>Betaproteobacteria</taxon>
        <taxon>Burkholderiales</taxon>
        <taxon>Burkholderiaceae</taxon>
        <taxon>Paraburkholderia</taxon>
    </lineage>
</organism>
<protein>
    <submittedName>
        <fullName evidence="1">Uncharacterized protein</fullName>
    </submittedName>
</protein>
<reference evidence="1" key="1">
    <citation type="submission" date="2016-12" db="EMBL/GenBank/DDBJ databases">
        <authorList>
            <person name="Moulin L."/>
        </authorList>
    </citation>
    <scope>NUCLEOTIDE SEQUENCE [LARGE SCALE GENOMIC DNA]</scope>
    <source>
        <strain evidence="1">STM 7183</strain>
    </source>
</reference>
<comment type="caution">
    <text evidence="1">The sequence shown here is derived from an EMBL/GenBank/DDBJ whole genome shotgun (WGS) entry which is preliminary data.</text>
</comment>
<dbReference type="EMBL" id="CYGY02000050">
    <property type="protein sequence ID" value="SIT46247.1"/>
    <property type="molecule type" value="Genomic_DNA"/>
</dbReference>
<keyword evidence="2" id="KW-1185">Reference proteome</keyword>
<evidence type="ECO:0000313" key="2">
    <source>
        <dbReference type="Proteomes" id="UP000195569"/>
    </source>
</evidence>
<sequence length="83" mass="9625">MTVNHIAPPKWRMPTMPLPDAMQGYVNDRSLDPRTARQTRSQRLAGYAEIVTIHAQPLQDCAVPHSYHERHENPERNRFAHGR</sequence>
<proteinExistence type="predicted"/>
<name>A0A1N7SFT8_9BURK</name>
<dbReference type="Proteomes" id="UP000195569">
    <property type="component" value="Unassembled WGS sequence"/>
</dbReference>
<dbReference type="AlphaFoldDB" id="A0A1N7SFT8"/>
<gene>
    <name evidence="1" type="ORF">BN2476_500127</name>
</gene>